<dbReference type="RefSeq" id="WP_072909144.1">
    <property type="nucleotide sequence ID" value="NZ_FQZT01000009.1"/>
</dbReference>
<proteinExistence type="predicted"/>
<dbReference type="PROSITE" id="PS51707">
    <property type="entry name" value="CYTH"/>
    <property type="match status" value="1"/>
</dbReference>
<dbReference type="STRING" id="1122189.SAMN02745165_02578"/>
<dbReference type="SUPFAM" id="SSF55154">
    <property type="entry name" value="CYTH-like phosphatases"/>
    <property type="match status" value="1"/>
</dbReference>
<dbReference type="Proteomes" id="UP000184171">
    <property type="component" value="Unassembled WGS sequence"/>
</dbReference>
<dbReference type="Gene3D" id="2.40.320.10">
    <property type="entry name" value="Hypothetical Protein Pfu-838710-001"/>
    <property type="match status" value="1"/>
</dbReference>
<feature type="domain" description="CYTH" evidence="2">
    <location>
        <begin position="2"/>
        <end position="148"/>
    </location>
</feature>
<dbReference type="PANTHER" id="PTHR40114">
    <property type="entry name" value="SLR0698 PROTEIN"/>
    <property type="match status" value="1"/>
</dbReference>
<name>A0A1M6JZ70_MALRU</name>
<sequence>MAIEIERKFLVTNDSWRENAMGILFRQGYLSAEADRTLRVRLEGDKGKLTIKGKSRGISRSEYEYEIPQQDAMELLDKLCLKPLIEKTRYRVEHAGMVWEVDEFYGANEGLILAEVELDSEDAEFELPDWAGQEVSDNPRYYNSNLVKDPFTEW</sequence>
<dbReference type="Pfam" id="PF01928">
    <property type="entry name" value="CYTH"/>
    <property type="match status" value="1"/>
</dbReference>
<protein>
    <submittedName>
        <fullName evidence="3">CYTH domain-containing protein</fullName>
    </submittedName>
</protein>
<evidence type="ECO:0000256" key="1">
    <source>
        <dbReference type="PIRSR" id="PIRSR016487-1"/>
    </source>
</evidence>
<gene>
    <name evidence="3" type="ORF">SAMN02745165_02578</name>
</gene>
<dbReference type="CDD" id="cd07891">
    <property type="entry name" value="CYTH-like_CthTTM-like_1"/>
    <property type="match status" value="1"/>
</dbReference>
<evidence type="ECO:0000313" key="3">
    <source>
        <dbReference type="EMBL" id="SHJ51996.1"/>
    </source>
</evidence>
<accession>A0A1M6JZ70</accession>
<keyword evidence="4" id="KW-1185">Reference proteome</keyword>
<dbReference type="SMART" id="SM01118">
    <property type="entry name" value="CYTH"/>
    <property type="match status" value="1"/>
</dbReference>
<dbReference type="InterPro" id="IPR012042">
    <property type="entry name" value="NeuTTM/CthTTM-like"/>
</dbReference>
<dbReference type="AlphaFoldDB" id="A0A1M6JZ70"/>
<dbReference type="EMBL" id="FQZT01000009">
    <property type="protein sequence ID" value="SHJ51996.1"/>
    <property type="molecule type" value="Genomic_DNA"/>
</dbReference>
<dbReference type="InterPro" id="IPR023577">
    <property type="entry name" value="CYTH_domain"/>
</dbReference>
<dbReference type="InterPro" id="IPR033469">
    <property type="entry name" value="CYTH-like_dom_sf"/>
</dbReference>
<dbReference type="OrthoDB" id="9805588at2"/>
<organism evidence="3 4">
    <name type="scientific">Malonomonas rubra DSM 5091</name>
    <dbReference type="NCBI Taxonomy" id="1122189"/>
    <lineage>
        <taxon>Bacteria</taxon>
        <taxon>Pseudomonadati</taxon>
        <taxon>Thermodesulfobacteriota</taxon>
        <taxon>Desulfuromonadia</taxon>
        <taxon>Desulfuromonadales</taxon>
        <taxon>Geopsychrobacteraceae</taxon>
        <taxon>Malonomonas</taxon>
    </lineage>
</organism>
<evidence type="ECO:0000313" key="4">
    <source>
        <dbReference type="Proteomes" id="UP000184171"/>
    </source>
</evidence>
<feature type="active site" description="Proton acceptor" evidence="1">
    <location>
        <position position="29"/>
    </location>
</feature>
<dbReference type="PANTHER" id="PTHR40114:SF1">
    <property type="entry name" value="SLR0698 PROTEIN"/>
    <property type="match status" value="1"/>
</dbReference>
<dbReference type="PIRSF" id="PIRSF016487">
    <property type="entry name" value="CYTH_UCP016487"/>
    <property type="match status" value="1"/>
</dbReference>
<reference evidence="3 4" key="1">
    <citation type="submission" date="2016-11" db="EMBL/GenBank/DDBJ databases">
        <authorList>
            <person name="Jaros S."/>
            <person name="Januszkiewicz K."/>
            <person name="Wedrychowicz H."/>
        </authorList>
    </citation>
    <scope>NUCLEOTIDE SEQUENCE [LARGE SCALE GENOMIC DNA]</scope>
    <source>
        <strain evidence="3 4">DSM 5091</strain>
    </source>
</reference>
<evidence type="ECO:0000259" key="2">
    <source>
        <dbReference type="PROSITE" id="PS51707"/>
    </source>
</evidence>